<keyword evidence="5" id="KW-1185">Reference proteome</keyword>
<dbReference type="SUPFAM" id="SSF53474">
    <property type="entry name" value="alpha/beta-Hydrolases"/>
    <property type="match status" value="1"/>
</dbReference>
<keyword evidence="2" id="KW-0732">Signal</keyword>
<gene>
    <name evidence="4" type="ORF">WNY77_18040</name>
</gene>
<evidence type="ECO:0000313" key="5">
    <source>
        <dbReference type="Proteomes" id="UP001461163"/>
    </source>
</evidence>
<accession>A0ABU9T0P5</accession>
<feature type="domain" description="Alpha/beta hydrolase fold-3" evidence="3">
    <location>
        <begin position="88"/>
        <end position="211"/>
    </location>
</feature>
<evidence type="ECO:0000256" key="1">
    <source>
        <dbReference type="ARBA" id="ARBA00022801"/>
    </source>
</evidence>
<dbReference type="InterPro" id="IPR050300">
    <property type="entry name" value="GDXG_lipolytic_enzyme"/>
</dbReference>
<dbReference type="Gene3D" id="3.40.50.1820">
    <property type="entry name" value="alpha/beta hydrolase"/>
    <property type="match status" value="1"/>
</dbReference>
<evidence type="ECO:0000313" key="4">
    <source>
        <dbReference type="EMBL" id="MEM5499319.1"/>
    </source>
</evidence>
<dbReference type="InterPro" id="IPR029058">
    <property type="entry name" value="AB_hydrolase_fold"/>
</dbReference>
<dbReference type="GO" id="GO:0016787">
    <property type="term" value="F:hydrolase activity"/>
    <property type="evidence" value="ECO:0007669"/>
    <property type="project" value="UniProtKB-KW"/>
</dbReference>
<dbReference type="Proteomes" id="UP001461163">
    <property type="component" value="Unassembled WGS sequence"/>
</dbReference>
<sequence>MTLAPLAKRLLLCCICALGFDSSAISSTAVSGSSANTSPLNTSSGDASSAEALRVLSNIDYVPEQEYSDNRDRLDVYMPSQSSNKPILIHFHGGGLASGSKEKGSRAFATMLAQHGVCVVAPNYRLAPIHPFPAQINDAVRVVHWAISHMQDYGCDISNVFVSGHSAGAYLAALMAVDAERLSGNVNLAHNIKAAVAISPLLELAKLEKSHLEAVWGSDETLYQNASVTAHVGENKIPLLLMFADDDHQGMQQEIEAFAGAMLSYNNHLGVVEASHRDHKSIINHLNRNDDIVKSTILGWIALHVAGL</sequence>
<evidence type="ECO:0000259" key="3">
    <source>
        <dbReference type="Pfam" id="PF07859"/>
    </source>
</evidence>
<dbReference type="InterPro" id="IPR013094">
    <property type="entry name" value="AB_hydrolase_3"/>
</dbReference>
<protein>
    <submittedName>
        <fullName evidence="4">Alpha/beta hydrolase</fullName>
    </submittedName>
</protein>
<comment type="caution">
    <text evidence="4">The sequence shown here is derived from an EMBL/GenBank/DDBJ whole genome shotgun (WGS) entry which is preliminary data.</text>
</comment>
<feature type="signal peptide" evidence="2">
    <location>
        <begin position="1"/>
        <end position="24"/>
    </location>
</feature>
<dbReference type="PANTHER" id="PTHR48081">
    <property type="entry name" value="AB HYDROLASE SUPERFAMILY PROTEIN C4A8.06C"/>
    <property type="match status" value="1"/>
</dbReference>
<reference evidence="4 5" key="1">
    <citation type="submission" date="2024-03" db="EMBL/GenBank/DDBJ databases">
        <title>Community enrichment and isolation of bacterial strains for fucoidan degradation.</title>
        <authorList>
            <person name="Sichert A."/>
        </authorList>
    </citation>
    <scope>NUCLEOTIDE SEQUENCE [LARGE SCALE GENOMIC DNA]</scope>
    <source>
        <strain evidence="4 5">AS12</strain>
    </source>
</reference>
<name>A0ABU9T0P5_9ALTE</name>
<organism evidence="4 5">
    <name type="scientific">Paraglaciecola mesophila</name>
    <dbReference type="NCBI Taxonomy" id="197222"/>
    <lineage>
        <taxon>Bacteria</taxon>
        <taxon>Pseudomonadati</taxon>
        <taxon>Pseudomonadota</taxon>
        <taxon>Gammaproteobacteria</taxon>
        <taxon>Alteromonadales</taxon>
        <taxon>Alteromonadaceae</taxon>
        <taxon>Paraglaciecola</taxon>
    </lineage>
</organism>
<dbReference type="EMBL" id="JBBMQS010000012">
    <property type="protein sequence ID" value="MEM5499319.1"/>
    <property type="molecule type" value="Genomic_DNA"/>
</dbReference>
<dbReference type="RefSeq" id="WP_342882494.1">
    <property type="nucleotide sequence ID" value="NZ_JBBMQS010000012.1"/>
</dbReference>
<feature type="chain" id="PRO_5045766848" evidence="2">
    <location>
        <begin position="25"/>
        <end position="308"/>
    </location>
</feature>
<keyword evidence="1 4" id="KW-0378">Hydrolase</keyword>
<evidence type="ECO:0000256" key="2">
    <source>
        <dbReference type="SAM" id="SignalP"/>
    </source>
</evidence>
<dbReference type="Pfam" id="PF07859">
    <property type="entry name" value="Abhydrolase_3"/>
    <property type="match status" value="1"/>
</dbReference>
<proteinExistence type="predicted"/>